<feature type="coiled-coil region" evidence="1">
    <location>
        <begin position="135"/>
        <end position="162"/>
    </location>
</feature>
<accession>A0AAV7K7U3</accession>
<name>A0AAV7K7U3_9METZ</name>
<feature type="non-terminal residue" evidence="2">
    <location>
        <position position="356"/>
    </location>
</feature>
<keyword evidence="1" id="KW-0175">Coiled coil</keyword>
<dbReference type="Proteomes" id="UP001165289">
    <property type="component" value="Unassembled WGS sequence"/>
</dbReference>
<organism evidence="2 3">
    <name type="scientific">Oopsacas minuta</name>
    <dbReference type="NCBI Taxonomy" id="111878"/>
    <lineage>
        <taxon>Eukaryota</taxon>
        <taxon>Metazoa</taxon>
        <taxon>Porifera</taxon>
        <taxon>Hexactinellida</taxon>
        <taxon>Hexasterophora</taxon>
        <taxon>Lyssacinosida</taxon>
        <taxon>Leucopsacidae</taxon>
        <taxon>Oopsacas</taxon>
    </lineage>
</organism>
<dbReference type="AlphaFoldDB" id="A0AAV7K7U3"/>
<evidence type="ECO:0000313" key="3">
    <source>
        <dbReference type="Proteomes" id="UP001165289"/>
    </source>
</evidence>
<dbReference type="EMBL" id="JAKMXF010000118">
    <property type="protein sequence ID" value="KAI6657213.1"/>
    <property type="molecule type" value="Genomic_DNA"/>
</dbReference>
<proteinExistence type="predicted"/>
<gene>
    <name evidence="2" type="ORF">LOD99_11178</name>
</gene>
<keyword evidence="3" id="KW-1185">Reference proteome</keyword>
<reference evidence="2 3" key="1">
    <citation type="journal article" date="2023" name="BMC Biol.">
        <title>The compact genome of the sponge Oopsacas minuta (Hexactinellida) is lacking key metazoan core genes.</title>
        <authorList>
            <person name="Santini S."/>
            <person name="Schenkelaars Q."/>
            <person name="Jourda C."/>
            <person name="Duchesne M."/>
            <person name="Belahbib H."/>
            <person name="Rocher C."/>
            <person name="Selva M."/>
            <person name="Riesgo A."/>
            <person name="Vervoort M."/>
            <person name="Leys S.P."/>
            <person name="Kodjabachian L."/>
            <person name="Le Bivic A."/>
            <person name="Borchiellini C."/>
            <person name="Claverie J.M."/>
            <person name="Renard E."/>
        </authorList>
    </citation>
    <scope>NUCLEOTIDE SEQUENCE [LARGE SCALE GENOMIC DNA]</scope>
    <source>
        <strain evidence="2">SPO-2</strain>
    </source>
</reference>
<comment type="caution">
    <text evidence="2">The sequence shown here is derived from an EMBL/GenBank/DDBJ whole genome shotgun (WGS) entry which is preliminary data.</text>
</comment>
<evidence type="ECO:0000313" key="2">
    <source>
        <dbReference type="EMBL" id="KAI6657213.1"/>
    </source>
</evidence>
<sequence length="356" mass="41366">MAEFVQTYHLYRFLIHFVRNTQTVVGVYIISERAADFQAGQDSNLSLARVTALSSCPHSRTRVKKKKLTSNKLTKHKHTNTKSRDHYRVQLKDIPFVLIAFLKSHNTAVCGRGSHRPGGKEVSERNRSVGECLPKEDSKKLIEELEKELATLQIHHQHLARELQMSQDSHFGKPFDKEFDDRFRVLWTDPFNCRMCRYIDAYKKGLEWDIVKQVAKYTEVQNEIIEDCDGIDEDLDTTCHFSESELEVSSSLSGQFNQEEFNYLIMELNLPKVCSVILASRLNKKNILSPGTKITYYCHREEGLIHYFSQQEGLVFCNDIGGLLLEMGVPQYRPEDWHLFKLDIQQSLRRGMKIFK</sequence>
<evidence type="ECO:0000256" key="1">
    <source>
        <dbReference type="SAM" id="Coils"/>
    </source>
</evidence>
<protein>
    <submittedName>
        <fullName evidence="2">Uncharacterized protein</fullName>
    </submittedName>
</protein>